<protein>
    <submittedName>
        <fullName evidence="2">Uncharacterized protein</fullName>
    </submittedName>
</protein>
<keyword evidence="1" id="KW-0472">Membrane</keyword>
<dbReference type="RefSeq" id="WP_053925880.1">
    <property type="nucleotide sequence ID" value="NZ_LGKG01000150.1"/>
</dbReference>
<feature type="transmembrane region" description="Helical" evidence="1">
    <location>
        <begin position="12"/>
        <end position="30"/>
    </location>
</feature>
<proteinExistence type="predicted"/>
<gene>
    <name evidence="2" type="ORF">ADL29_25240</name>
</gene>
<keyword evidence="1" id="KW-0812">Transmembrane</keyword>
<feature type="transmembrane region" description="Helical" evidence="1">
    <location>
        <begin position="131"/>
        <end position="158"/>
    </location>
</feature>
<evidence type="ECO:0000313" key="3">
    <source>
        <dbReference type="Proteomes" id="UP000037982"/>
    </source>
</evidence>
<feature type="transmembrane region" description="Helical" evidence="1">
    <location>
        <begin position="98"/>
        <end position="119"/>
    </location>
</feature>
<reference evidence="3" key="1">
    <citation type="submission" date="2015-07" db="EMBL/GenBank/DDBJ databases">
        <authorList>
            <person name="Ju K.-S."/>
            <person name="Doroghazi J.R."/>
            <person name="Metcalf W.W."/>
        </authorList>
    </citation>
    <scope>NUCLEOTIDE SEQUENCE [LARGE SCALE GENOMIC DNA]</scope>
    <source>
        <strain evidence="3">NRRL ISP-5002</strain>
    </source>
</reference>
<dbReference type="PATRIC" id="fig|66876.3.peg.5538"/>
<organism evidence="2 3">
    <name type="scientific">Streptomyces chattanoogensis</name>
    <dbReference type="NCBI Taxonomy" id="66876"/>
    <lineage>
        <taxon>Bacteria</taxon>
        <taxon>Bacillati</taxon>
        <taxon>Actinomycetota</taxon>
        <taxon>Actinomycetes</taxon>
        <taxon>Kitasatosporales</taxon>
        <taxon>Streptomycetaceae</taxon>
        <taxon>Streptomyces</taxon>
    </lineage>
</organism>
<dbReference type="AlphaFoldDB" id="A0A0N0XTG0"/>
<keyword evidence="3" id="KW-1185">Reference proteome</keyword>
<evidence type="ECO:0000256" key="1">
    <source>
        <dbReference type="SAM" id="Phobius"/>
    </source>
</evidence>
<comment type="caution">
    <text evidence="2">The sequence shown here is derived from an EMBL/GenBank/DDBJ whole genome shotgun (WGS) entry which is preliminary data.</text>
</comment>
<dbReference type="EMBL" id="LGKG01000150">
    <property type="protein sequence ID" value="KPC61263.1"/>
    <property type="molecule type" value="Genomic_DNA"/>
</dbReference>
<dbReference type="Proteomes" id="UP000037982">
    <property type="component" value="Unassembled WGS sequence"/>
</dbReference>
<keyword evidence="1" id="KW-1133">Transmembrane helix</keyword>
<name>A0A0N0XTG0_9ACTN</name>
<accession>A0A0N0XTG0</accession>
<sequence length="168" mass="16711">MNIFDNPGANAGFGSLAFAAIGTVVVIAGFKFKWLRAKSTVILVGLFVLLVTVNSGGILGEIAGALRLGLNAGGEAAVHGVSGTTVTPHAPRTAITPVSAGGALVGLCGIAWYGVKLFAAKGRAKDLKEMVIGVSVGVCYGTGLGFTGYFVAGAVLAANNVGLWAFGG</sequence>
<feature type="transmembrane region" description="Helical" evidence="1">
    <location>
        <begin position="42"/>
        <end position="66"/>
    </location>
</feature>
<evidence type="ECO:0000313" key="2">
    <source>
        <dbReference type="EMBL" id="KPC61263.1"/>
    </source>
</evidence>